<protein>
    <submittedName>
        <fullName evidence="2">Uncharacterized protein</fullName>
    </submittedName>
</protein>
<gene>
    <name evidence="2" type="ORF">PGT21_003711</name>
</gene>
<evidence type="ECO:0000256" key="1">
    <source>
        <dbReference type="SAM" id="MobiDB-lite"/>
    </source>
</evidence>
<comment type="caution">
    <text evidence="2">The sequence shown here is derived from an EMBL/GenBank/DDBJ whole genome shotgun (WGS) entry which is preliminary data.</text>
</comment>
<organism evidence="2 3">
    <name type="scientific">Puccinia graminis f. sp. tritici</name>
    <dbReference type="NCBI Taxonomy" id="56615"/>
    <lineage>
        <taxon>Eukaryota</taxon>
        <taxon>Fungi</taxon>
        <taxon>Dikarya</taxon>
        <taxon>Basidiomycota</taxon>
        <taxon>Pucciniomycotina</taxon>
        <taxon>Pucciniomycetes</taxon>
        <taxon>Pucciniales</taxon>
        <taxon>Pucciniaceae</taxon>
        <taxon>Puccinia</taxon>
    </lineage>
</organism>
<dbReference type="AlphaFoldDB" id="A0A5B0PIH5"/>
<evidence type="ECO:0000313" key="3">
    <source>
        <dbReference type="Proteomes" id="UP000324748"/>
    </source>
</evidence>
<accession>A0A5B0PIH5</accession>
<sequence>MKRMRCVHRYRIASQGAMRGPASHRPHRHNRCGESASHRFSDAMPDTFLAMPMLSAGIGLTSLRVDSESDSCPDSDSEIDWIDSSIGLDPLSSVPCSGLKFQTHDYKGRYRSASEKTSRQPEEAESNRWLQSQLDSDRTTGPYLELDCTEYNLIRDRSEVPIKKKLVSVPPPAARITLGTASNTITRLHQLPPQLCFTTTHKLCSTTQPPHKLH</sequence>
<evidence type="ECO:0000313" key="2">
    <source>
        <dbReference type="EMBL" id="KAA1100991.1"/>
    </source>
</evidence>
<feature type="compositionally biased region" description="Basic and acidic residues" evidence="1">
    <location>
        <begin position="109"/>
        <end position="126"/>
    </location>
</feature>
<proteinExistence type="predicted"/>
<dbReference type="Proteomes" id="UP000324748">
    <property type="component" value="Unassembled WGS sequence"/>
</dbReference>
<reference evidence="2 3" key="1">
    <citation type="submission" date="2019-05" db="EMBL/GenBank/DDBJ databases">
        <title>Emergence of the Ug99 lineage of the wheat stem rust pathogen through somatic hybridization.</title>
        <authorList>
            <person name="Li F."/>
            <person name="Upadhyaya N.M."/>
            <person name="Sperschneider J."/>
            <person name="Matny O."/>
            <person name="Nguyen-Phuc H."/>
            <person name="Mago R."/>
            <person name="Raley C."/>
            <person name="Miller M.E."/>
            <person name="Silverstein K.A.T."/>
            <person name="Henningsen E."/>
            <person name="Hirsch C.D."/>
            <person name="Visser B."/>
            <person name="Pretorius Z.A."/>
            <person name="Steffenson B.J."/>
            <person name="Schwessinger B."/>
            <person name="Dodds P.N."/>
            <person name="Figueroa M."/>
        </authorList>
    </citation>
    <scope>NUCLEOTIDE SEQUENCE [LARGE SCALE GENOMIC DNA]</scope>
    <source>
        <strain evidence="2">21-0</strain>
    </source>
</reference>
<feature type="region of interest" description="Disordered" evidence="1">
    <location>
        <begin position="109"/>
        <end position="134"/>
    </location>
</feature>
<name>A0A5B0PIH5_PUCGR</name>
<keyword evidence="3" id="KW-1185">Reference proteome</keyword>
<feature type="region of interest" description="Disordered" evidence="1">
    <location>
        <begin position="16"/>
        <end position="37"/>
    </location>
</feature>
<dbReference type="EMBL" id="VSWC01000053">
    <property type="protein sequence ID" value="KAA1100991.1"/>
    <property type="molecule type" value="Genomic_DNA"/>
</dbReference>